<dbReference type="RefSeq" id="WP_092727731.1">
    <property type="nucleotide sequence ID" value="NZ_FNGW01000014.1"/>
</dbReference>
<evidence type="ECO:0008006" key="3">
    <source>
        <dbReference type="Google" id="ProtNLM"/>
    </source>
</evidence>
<accession>A0A1G9U0X3</accession>
<proteinExistence type="predicted"/>
<reference evidence="1 2" key="1">
    <citation type="submission" date="2016-10" db="EMBL/GenBank/DDBJ databases">
        <authorList>
            <person name="de Groot N.N."/>
        </authorList>
    </citation>
    <scope>NUCLEOTIDE SEQUENCE [LARGE SCALE GENOMIC DNA]</scope>
    <source>
        <strain evidence="1 2">DSM 797</strain>
    </source>
</reference>
<gene>
    <name evidence="1" type="ORF">SAMN04515677_11443</name>
</gene>
<dbReference type="SUPFAM" id="SSF88659">
    <property type="entry name" value="Sigma3 and sigma4 domains of RNA polymerase sigma factors"/>
    <property type="match status" value="1"/>
</dbReference>
<dbReference type="Proteomes" id="UP000199068">
    <property type="component" value="Unassembled WGS sequence"/>
</dbReference>
<protein>
    <recommendedName>
        <fullName evidence="3">Phage transcriptional activator, RinA family</fullName>
    </recommendedName>
</protein>
<dbReference type="InterPro" id="IPR013324">
    <property type="entry name" value="RNA_pol_sigma_r3/r4-like"/>
</dbReference>
<dbReference type="InterPro" id="IPR036388">
    <property type="entry name" value="WH-like_DNA-bd_sf"/>
</dbReference>
<evidence type="ECO:0000313" key="1">
    <source>
        <dbReference type="EMBL" id="SDM53522.1"/>
    </source>
</evidence>
<organism evidence="1 2">
    <name type="scientific">Romboutsia lituseburensis DSM 797</name>
    <dbReference type="NCBI Taxonomy" id="1121325"/>
    <lineage>
        <taxon>Bacteria</taxon>
        <taxon>Bacillati</taxon>
        <taxon>Bacillota</taxon>
        <taxon>Clostridia</taxon>
        <taxon>Peptostreptococcales</taxon>
        <taxon>Peptostreptococcaceae</taxon>
        <taxon>Romboutsia</taxon>
    </lineage>
</organism>
<sequence length="170" mass="20234">MDKNTQEIQKSCIELTEELLKEYKHIDVFIENIEKKIKDMGLEENITTVGAINYDSIQVSPTYNIGRMTERKALDRIEDETELRIELYRNKKLKETIQRAINNLSPTHREILQYRMEEGLEWIEVVDKMNYSERQLIYKKNEAVRSIAIELYGVKVFEEENPTLFDMIII</sequence>
<dbReference type="STRING" id="1121325.SAMN04515677_11443"/>
<evidence type="ECO:0000313" key="2">
    <source>
        <dbReference type="Proteomes" id="UP000199068"/>
    </source>
</evidence>
<keyword evidence="2" id="KW-1185">Reference proteome</keyword>
<dbReference type="EMBL" id="FNGW01000014">
    <property type="protein sequence ID" value="SDM53522.1"/>
    <property type="molecule type" value="Genomic_DNA"/>
</dbReference>
<name>A0A1G9U0X3_9FIRM</name>
<dbReference type="Gene3D" id="1.10.10.10">
    <property type="entry name" value="Winged helix-like DNA-binding domain superfamily/Winged helix DNA-binding domain"/>
    <property type="match status" value="1"/>
</dbReference>
<dbReference type="AlphaFoldDB" id="A0A1G9U0X3"/>